<gene>
    <name evidence="1" type="ORF">GCM10014715_10390</name>
</gene>
<organism evidence="1 2">
    <name type="scientific">Streptomyces spiralis</name>
    <dbReference type="NCBI Taxonomy" id="66376"/>
    <lineage>
        <taxon>Bacteria</taxon>
        <taxon>Bacillati</taxon>
        <taxon>Actinomycetota</taxon>
        <taxon>Actinomycetes</taxon>
        <taxon>Kitasatosporales</taxon>
        <taxon>Streptomycetaceae</taxon>
        <taxon>Streptomyces</taxon>
    </lineage>
</organism>
<proteinExistence type="predicted"/>
<reference evidence="1" key="1">
    <citation type="journal article" date="2014" name="Int. J. Syst. Evol. Microbiol.">
        <title>Complete genome sequence of Corynebacterium casei LMG S-19264T (=DSM 44701T), isolated from a smear-ripened cheese.</title>
        <authorList>
            <consortium name="US DOE Joint Genome Institute (JGI-PGF)"/>
            <person name="Walter F."/>
            <person name="Albersmeier A."/>
            <person name="Kalinowski J."/>
            <person name="Ruckert C."/>
        </authorList>
    </citation>
    <scope>NUCLEOTIDE SEQUENCE</scope>
    <source>
        <strain evidence="1">JCM 3302</strain>
    </source>
</reference>
<accession>A0A919DL58</accession>
<keyword evidence="2" id="KW-1185">Reference proteome</keyword>
<dbReference type="InterPro" id="IPR036170">
    <property type="entry name" value="YezG-like_sf"/>
</dbReference>
<dbReference type="RefSeq" id="WP_229903341.1">
    <property type="nucleotide sequence ID" value="NZ_BNBC01000003.1"/>
</dbReference>
<comment type="caution">
    <text evidence="1">The sequence shown here is derived from an EMBL/GenBank/DDBJ whole genome shotgun (WGS) entry which is preliminary data.</text>
</comment>
<evidence type="ECO:0000313" key="1">
    <source>
        <dbReference type="EMBL" id="GHE59104.1"/>
    </source>
</evidence>
<dbReference type="AlphaFoldDB" id="A0A919DL58"/>
<sequence length="705" mass="76965">MADYVMAATEVGGERLGERLLSTAPTLGEAAEFGDRHRTNYVSVRHGHDITLYGRDATGAWSVLVSDAPAAVVVELRRQHDALCRPEPASHGSSHVGFEYPSTPEDDYVLTAVDVDGEPIAERVSSTAPTLAEAAELGELHKANYVIAGRDGSDVVTLHARDAGGGWSVVAADVDVETAEEVCLWFDLTHHYQGRSSAGSAAGGPTGRHPLDHVTTPEGGQIAAAQAVSLVVERIRTRRLDYPTQGLAADRFEGGWSVYAPVDVDDSDPMAFLDMPVGRSVFLVSDIGRVKETSSAIPPRQAEEMFTAEEAYVRRRPAEERFMELLRDEVTRLDAAPEGPAGIASFTIDAPATEVTAARASALLGPIAQQLAQLGPPGWDRFTAVFSFTVSAEVARLRFGSGNQSTEVRVPEQMAVLVRRQRHLAALMPAGPWWRLLLTVSHSTGVNARITTEYDYGDRPFPDDHLLAPANYRDDLAAYPRAQTPAWLLEYIAAADGPTPATRTAPHTADATTRPGQVPVLGTKLGWTRLHADPHVITYGRRSITLDQVEWISYSATQTAQKRFLYPTTYDNTWDFQVGRYPYHGGPKVSVHFFRAGRRADQPEEWTFLVNLTHQYLAPRLLTELLTQVRRGETVTVGGSVKVTQSGISCAKPRLSLPWDSISGAQLHNGMIWIRQTGVEKPVLTVPLSHPNAVLIPELFTTLMR</sequence>
<dbReference type="Proteomes" id="UP000641386">
    <property type="component" value="Unassembled WGS sequence"/>
</dbReference>
<evidence type="ECO:0000313" key="2">
    <source>
        <dbReference type="Proteomes" id="UP000641386"/>
    </source>
</evidence>
<protein>
    <submittedName>
        <fullName evidence="1">Uncharacterized protein</fullName>
    </submittedName>
</protein>
<name>A0A919DL58_9ACTN</name>
<dbReference type="EMBL" id="BNBC01000003">
    <property type="protein sequence ID" value="GHE59104.1"/>
    <property type="molecule type" value="Genomic_DNA"/>
</dbReference>
<dbReference type="SUPFAM" id="SSF160424">
    <property type="entry name" value="BH3703-like"/>
    <property type="match status" value="1"/>
</dbReference>
<reference evidence="1" key="2">
    <citation type="submission" date="2020-09" db="EMBL/GenBank/DDBJ databases">
        <authorList>
            <person name="Sun Q."/>
            <person name="Ohkuma M."/>
        </authorList>
    </citation>
    <scope>NUCLEOTIDE SEQUENCE</scope>
    <source>
        <strain evidence="1">JCM 3302</strain>
    </source>
</reference>